<keyword evidence="8" id="KW-1185">Reference proteome</keyword>
<gene>
    <name evidence="7" type="ORF">AB0H72_00830</name>
</gene>
<dbReference type="Pfam" id="PF00109">
    <property type="entry name" value="ketoacyl-synt"/>
    <property type="match status" value="1"/>
</dbReference>
<dbReference type="InterPro" id="IPR018201">
    <property type="entry name" value="Ketoacyl_synth_AS"/>
</dbReference>
<dbReference type="EMBL" id="JBFAIH010000001">
    <property type="protein sequence ID" value="MEV0361218.1"/>
    <property type="molecule type" value="Genomic_DNA"/>
</dbReference>
<proteinExistence type="predicted"/>
<dbReference type="InterPro" id="IPR050091">
    <property type="entry name" value="PKS_NRPS_Biosynth_Enz"/>
</dbReference>
<feature type="domain" description="Ketosynthase family 3 (KS3)" evidence="6">
    <location>
        <begin position="35"/>
        <end position="445"/>
    </location>
</feature>
<dbReference type="InterPro" id="IPR016036">
    <property type="entry name" value="Malonyl_transacylase_ACP-bd"/>
</dbReference>
<dbReference type="PROSITE" id="PS52004">
    <property type="entry name" value="KS3_2"/>
    <property type="match status" value="1"/>
</dbReference>
<dbReference type="CDD" id="cd00833">
    <property type="entry name" value="PKS"/>
    <property type="match status" value="1"/>
</dbReference>
<dbReference type="SUPFAM" id="SSF47336">
    <property type="entry name" value="ACP-like"/>
    <property type="match status" value="1"/>
</dbReference>
<evidence type="ECO:0000259" key="5">
    <source>
        <dbReference type="PROSITE" id="PS50075"/>
    </source>
</evidence>
<dbReference type="SUPFAM" id="SSF53901">
    <property type="entry name" value="Thiolase-like"/>
    <property type="match status" value="1"/>
</dbReference>
<keyword evidence="2" id="KW-0597">Phosphoprotein</keyword>
<dbReference type="InterPro" id="IPR036736">
    <property type="entry name" value="ACP-like_sf"/>
</dbReference>
<dbReference type="InterPro" id="IPR006162">
    <property type="entry name" value="Ppantetheine_attach_site"/>
</dbReference>
<dbReference type="InterPro" id="IPR009081">
    <property type="entry name" value="PP-bd_ACP"/>
</dbReference>
<dbReference type="SUPFAM" id="SSF52151">
    <property type="entry name" value="FabD/lysophospholipase-like"/>
    <property type="match status" value="1"/>
</dbReference>
<dbReference type="InterPro" id="IPR016039">
    <property type="entry name" value="Thiolase-like"/>
</dbReference>
<dbReference type="PANTHER" id="PTHR43775">
    <property type="entry name" value="FATTY ACID SYNTHASE"/>
    <property type="match status" value="1"/>
</dbReference>
<evidence type="ECO:0000256" key="1">
    <source>
        <dbReference type="ARBA" id="ARBA00022450"/>
    </source>
</evidence>
<dbReference type="InterPro" id="IPR020806">
    <property type="entry name" value="PKS_PP-bd"/>
</dbReference>
<keyword evidence="4" id="KW-0511">Multifunctional enzyme</keyword>
<dbReference type="SMART" id="SM00825">
    <property type="entry name" value="PKS_KS"/>
    <property type="match status" value="1"/>
</dbReference>
<reference evidence="7 8" key="1">
    <citation type="submission" date="2024-06" db="EMBL/GenBank/DDBJ databases">
        <title>The Natural Products Discovery Center: Release of the First 8490 Sequenced Strains for Exploring Actinobacteria Biosynthetic Diversity.</title>
        <authorList>
            <person name="Kalkreuter E."/>
            <person name="Kautsar S.A."/>
            <person name="Yang D."/>
            <person name="Bader C.D."/>
            <person name="Teijaro C.N."/>
            <person name="Fluegel L."/>
            <person name="Davis C.M."/>
            <person name="Simpson J.R."/>
            <person name="Lauterbach L."/>
            <person name="Steele A.D."/>
            <person name="Gui C."/>
            <person name="Meng S."/>
            <person name="Li G."/>
            <person name="Viehrig K."/>
            <person name="Ye F."/>
            <person name="Su P."/>
            <person name="Kiefer A.F."/>
            <person name="Nichols A."/>
            <person name="Cepeda A.J."/>
            <person name="Yan W."/>
            <person name="Fan B."/>
            <person name="Jiang Y."/>
            <person name="Adhikari A."/>
            <person name="Zheng C.-J."/>
            <person name="Schuster L."/>
            <person name="Cowan T.M."/>
            <person name="Smanski M.J."/>
            <person name="Chevrette M.G."/>
            <person name="De Carvalho L.P.S."/>
            <person name="Shen B."/>
        </authorList>
    </citation>
    <scope>NUCLEOTIDE SEQUENCE [LARGE SCALE GENOMIC DNA]</scope>
    <source>
        <strain evidence="7 8">NPDC050671</strain>
    </source>
</reference>
<dbReference type="InterPro" id="IPR014030">
    <property type="entry name" value="Ketoacyl_synth_N"/>
</dbReference>
<name>A0ABV3F0H9_9NOCA</name>
<feature type="domain" description="Carrier" evidence="5">
    <location>
        <begin position="913"/>
        <end position="988"/>
    </location>
</feature>
<dbReference type="SMART" id="SM01294">
    <property type="entry name" value="PKS_PP_betabranch"/>
    <property type="match status" value="1"/>
</dbReference>
<dbReference type="PANTHER" id="PTHR43775:SF37">
    <property type="entry name" value="SI:DKEY-61P9.11"/>
    <property type="match status" value="1"/>
</dbReference>
<dbReference type="Gene3D" id="3.40.366.10">
    <property type="entry name" value="Malonyl-Coenzyme A Acyl Carrier Protein, domain 2"/>
    <property type="match status" value="1"/>
</dbReference>
<sequence>MSVIDEEGYRSRLVKAASALRSLEAEVARLTRQQSEPVAVIGMGCRFPGGVDDPESFWTLLSGGVDAVTERPVRATDDAARTGAFLSAVDGFDAAFFGISPREAAALDPQHRLLLEVAWEALEDAGVVTERLAGSRTGVFVGMSSNDYLLLSARSGAMGAYTGTGTAHCFGSGRLSYLLGLRGPSLAVDTACSSSLVAVHLAIRSLRTGESSLALAGGVNLVLDESVTQMVADLQALSPDGRCRAFDARANGFVRGEGCGIVVLKRLSDALADGDRVLAVLRGSSMNSDGRSAGLTAPNPLAQKDMLRQAFADARVRAADIGYVETHGTGTALGDPIEIEALTEVFGEPEPDSSGCVLGAVKTNIGHLEAAAGIAGLIKAVLALRNAEIPRNLHFSTLNPRISLTGTPFVIPKTAVAWPAGERPRIAGVSSFGMSGTNAHVVVAEAPTPEQVPPRAGPVVLPLSARSPAALTELASAYASVLERGYDPHDIAYTAGTRRDHHEWRTAVVGESGAELAEKLHAFARDGATAARADAPPALTYVFSGQGSQWIGMGRQLQSSEPVFAAVLGRCDELITKNASFSLLAELAAPPDRSRLQRTEIAQPALFAFQIALSALLSSWGVRPDAVIGHSVGEIAAAHVAGAVSLAEAIRIVVSRGRIMARAAGSGAMVAVELTHDEVAALLSTIDTSVAVAAINDDRSVVLSGPVDELHTVLGLLQRQGVRCRRLPVDYAFHSPSMAPLAVELARELGTVEAGRTACPLYSTARGNRIAGNELTGDYWADNLRHPVRFAEAVHAAGRDGQQLFLEIAPHSVLSGHVANCLGAPAAIATLRRGRPEKRSLMNSVADLYTAGYPVDFAGLYPERRPVVSLPHYPWQRRRFWLDIPEPPREQVAVEPVHWLEELIGLPDDEQEAAIESAVRADAAIVLQLPSPSDVPVDGKFMELGMDSLMTVQLRHELTARTGLALPSTLAFDHPTPRAITRYLLKMLAEREEDGS</sequence>
<dbReference type="SUPFAM" id="SSF55048">
    <property type="entry name" value="Probable ACP-binding domain of malonyl-CoA ACP transacylase"/>
    <property type="match status" value="1"/>
</dbReference>
<dbReference type="RefSeq" id="WP_357971837.1">
    <property type="nucleotide sequence ID" value="NZ_JBFAIH010000001.1"/>
</dbReference>
<keyword evidence="1" id="KW-0596">Phosphopantetheine</keyword>
<dbReference type="InterPro" id="IPR014031">
    <property type="entry name" value="Ketoacyl_synth_C"/>
</dbReference>
<dbReference type="Proteomes" id="UP001551658">
    <property type="component" value="Unassembled WGS sequence"/>
</dbReference>
<dbReference type="PROSITE" id="PS00012">
    <property type="entry name" value="PHOSPHOPANTETHEINE"/>
    <property type="match status" value="1"/>
</dbReference>
<dbReference type="Gene3D" id="3.30.70.3290">
    <property type="match status" value="1"/>
</dbReference>
<evidence type="ECO:0000256" key="2">
    <source>
        <dbReference type="ARBA" id="ARBA00022553"/>
    </source>
</evidence>
<dbReference type="InterPro" id="IPR032821">
    <property type="entry name" value="PKS_assoc"/>
</dbReference>
<evidence type="ECO:0000256" key="4">
    <source>
        <dbReference type="ARBA" id="ARBA00023268"/>
    </source>
</evidence>
<dbReference type="InterPro" id="IPR014043">
    <property type="entry name" value="Acyl_transferase_dom"/>
</dbReference>
<dbReference type="Pfam" id="PF16197">
    <property type="entry name" value="KAsynt_C_assoc"/>
    <property type="match status" value="1"/>
</dbReference>
<keyword evidence="3" id="KW-0808">Transferase</keyword>
<dbReference type="Pfam" id="PF00550">
    <property type="entry name" value="PP-binding"/>
    <property type="match status" value="1"/>
</dbReference>
<dbReference type="SMART" id="SM00827">
    <property type="entry name" value="PKS_AT"/>
    <property type="match status" value="1"/>
</dbReference>
<dbReference type="SMART" id="SM00823">
    <property type="entry name" value="PKS_PP"/>
    <property type="match status" value="1"/>
</dbReference>
<evidence type="ECO:0000256" key="3">
    <source>
        <dbReference type="ARBA" id="ARBA00022679"/>
    </source>
</evidence>
<comment type="caution">
    <text evidence="7">The sequence shown here is derived from an EMBL/GenBank/DDBJ whole genome shotgun (WGS) entry which is preliminary data.</text>
</comment>
<evidence type="ECO:0000313" key="7">
    <source>
        <dbReference type="EMBL" id="MEV0361218.1"/>
    </source>
</evidence>
<dbReference type="Gene3D" id="3.40.47.10">
    <property type="match status" value="1"/>
</dbReference>
<protein>
    <submittedName>
        <fullName evidence="7">Beta-ketoacyl synthase N-terminal-like domain-containing protein</fullName>
    </submittedName>
</protein>
<dbReference type="Pfam" id="PF02801">
    <property type="entry name" value="Ketoacyl-synt_C"/>
    <property type="match status" value="1"/>
</dbReference>
<dbReference type="Pfam" id="PF00698">
    <property type="entry name" value="Acyl_transf_1"/>
    <property type="match status" value="1"/>
</dbReference>
<organism evidence="7 8">
    <name type="scientific">Nocardia fusca</name>
    <dbReference type="NCBI Taxonomy" id="941183"/>
    <lineage>
        <taxon>Bacteria</taxon>
        <taxon>Bacillati</taxon>
        <taxon>Actinomycetota</taxon>
        <taxon>Actinomycetes</taxon>
        <taxon>Mycobacteriales</taxon>
        <taxon>Nocardiaceae</taxon>
        <taxon>Nocardia</taxon>
    </lineage>
</organism>
<dbReference type="Gene3D" id="1.10.1200.10">
    <property type="entry name" value="ACP-like"/>
    <property type="match status" value="1"/>
</dbReference>
<dbReference type="InterPro" id="IPR020841">
    <property type="entry name" value="PKS_Beta-ketoAc_synthase_dom"/>
</dbReference>
<dbReference type="PROSITE" id="PS00606">
    <property type="entry name" value="KS3_1"/>
    <property type="match status" value="1"/>
</dbReference>
<dbReference type="PROSITE" id="PS50075">
    <property type="entry name" value="CARRIER"/>
    <property type="match status" value="1"/>
</dbReference>
<evidence type="ECO:0000259" key="6">
    <source>
        <dbReference type="PROSITE" id="PS52004"/>
    </source>
</evidence>
<accession>A0ABV3F0H9</accession>
<evidence type="ECO:0000313" key="8">
    <source>
        <dbReference type="Proteomes" id="UP001551658"/>
    </source>
</evidence>
<dbReference type="InterPro" id="IPR016035">
    <property type="entry name" value="Acyl_Trfase/lysoPLipase"/>
</dbReference>
<dbReference type="InterPro" id="IPR001227">
    <property type="entry name" value="Ac_transferase_dom_sf"/>
</dbReference>